<protein>
    <submittedName>
        <fullName evidence="1">Saccharopine dehydrogenase</fullName>
    </submittedName>
</protein>
<dbReference type="Gene3D" id="3.40.50.720">
    <property type="entry name" value="NAD(P)-binding Rossmann-like Domain"/>
    <property type="match status" value="1"/>
</dbReference>
<accession>A0ABX1AEH5</accession>
<organism evidence="1 2">
    <name type="scientific">Streptomyces composti</name>
    <dbReference type="NCBI Taxonomy" id="2720025"/>
    <lineage>
        <taxon>Bacteria</taxon>
        <taxon>Bacillati</taxon>
        <taxon>Actinomycetota</taxon>
        <taxon>Actinomycetes</taxon>
        <taxon>Kitasatosporales</taxon>
        <taxon>Streptomycetaceae</taxon>
        <taxon>Streptomyces</taxon>
    </lineage>
</organism>
<dbReference type="EMBL" id="JAATEM010000050">
    <property type="protein sequence ID" value="NJP53871.1"/>
    <property type="molecule type" value="Genomic_DNA"/>
</dbReference>
<gene>
    <name evidence="1" type="ORF">HCJ93_28345</name>
</gene>
<evidence type="ECO:0000313" key="1">
    <source>
        <dbReference type="EMBL" id="NJP53871.1"/>
    </source>
</evidence>
<dbReference type="RefSeq" id="WP_167998692.1">
    <property type="nucleotide sequence ID" value="NZ_JAATEM010000050.1"/>
</dbReference>
<reference evidence="1 2" key="1">
    <citation type="submission" date="2020-03" db="EMBL/GenBank/DDBJ databases">
        <title>WGS of actinomycetes isolated from Thailand.</title>
        <authorList>
            <person name="Thawai C."/>
        </authorList>
    </citation>
    <scope>NUCLEOTIDE SEQUENCE [LARGE SCALE GENOMIC DNA]</scope>
    <source>
        <strain evidence="1 2">SBST2-5</strain>
    </source>
</reference>
<dbReference type="SUPFAM" id="SSF51735">
    <property type="entry name" value="NAD(P)-binding Rossmann-fold domains"/>
    <property type="match status" value="1"/>
</dbReference>
<sequence length="353" mass="37517">MDDDIQLDVTGPVLVVGGYGTVGGDLTRLAAPSWPLLLTGRSPERGRALAEETGASVRRWDLSDREPFSARVRAVISTVNDPDDRVLRAALRGGVPYVDITRWTARLQRAATITALTPPKAPVLLSSSWMGGVSALVAAALAADLGEAAAVEVAIRYDLKDRAGTDSVEFMDRLGLDFEVMENGERRMIMPLSDAGYVTVGGHRTKVARIDTPEQFTLPLTLGVDTAVTRIGFSANSSTSALLALKKTGFFRWGRGDRLESVRRSLLYSPGEGGEALLRIDVRGRNGGRRTAVVRDPAGQAHLTALGGLLGLRRVLGEDGSPAPEGVVFAEQTPAPQEVVPALEKAGVEVTVS</sequence>
<evidence type="ECO:0000313" key="2">
    <source>
        <dbReference type="Proteomes" id="UP000730591"/>
    </source>
</evidence>
<name>A0ABX1AEH5_9ACTN</name>
<dbReference type="InterPro" id="IPR036291">
    <property type="entry name" value="NAD(P)-bd_dom_sf"/>
</dbReference>
<comment type="caution">
    <text evidence="1">The sequence shown here is derived from an EMBL/GenBank/DDBJ whole genome shotgun (WGS) entry which is preliminary data.</text>
</comment>
<dbReference type="Proteomes" id="UP000730591">
    <property type="component" value="Unassembled WGS sequence"/>
</dbReference>
<proteinExistence type="predicted"/>
<keyword evidence="2" id="KW-1185">Reference proteome</keyword>